<dbReference type="CDD" id="cd19531">
    <property type="entry name" value="LCL_NRPS-like"/>
    <property type="match status" value="2"/>
</dbReference>
<keyword evidence="3" id="KW-0597">Phosphoprotein</keyword>
<dbReference type="SUPFAM" id="SSF56801">
    <property type="entry name" value="Acetyl-CoA synthetase-like"/>
    <property type="match status" value="2"/>
</dbReference>
<dbReference type="InterPro" id="IPR000873">
    <property type="entry name" value="AMP-dep_synth/lig_dom"/>
</dbReference>
<dbReference type="Gene3D" id="3.30.559.10">
    <property type="entry name" value="Chloramphenicol acetyltransferase-like domain"/>
    <property type="match status" value="2"/>
</dbReference>
<dbReference type="GO" id="GO:0005829">
    <property type="term" value="C:cytosol"/>
    <property type="evidence" value="ECO:0007669"/>
    <property type="project" value="TreeGrafter"/>
</dbReference>
<dbReference type="SMART" id="SM00823">
    <property type="entry name" value="PKS_PP"/>
    <property type="match status" value="1"/>
</dbReference>
<reference evidence="6" key="1">
    <citation type="submission" date="2021-01" db="EMBL/GenBank/DDBJ databases">
        <title>Whole genome shotgun sequence of Planotetraspora silvatica NBRC 100141.</title>
        <authorList>
            <person name="Komaki H."/>
            <person name="Tamura T."/>
        </authorList>
    </citation>
    <scope>NUCLEOTIDE SEQUENCE</scope>
    <source>
        <strain evidence="6">NBRC 100141</strain>
    </source>
</reference>
<dbReference type="PROSITE" id="PS00012">
    <property type="entry name" value="PHOSPHOPANTETHEINE"/>
    <property type="match status" value="2"/>
</dbReference>
<dbReference type="InterPro" id="IPR020845">
    <property type="entry name" value="AMP-binding_CS"/>
</dbReference>
<dbReference type="InterPro" id="IPR029058">
    <property type="entry name" value="AB_hydrolase_fold"/>
</dbReference>
<dbReference type="Pfam" id="PF00501">
    <property type="entry name" value="AMP-binding"/>
    <property type="match status" value="3"/>
</dbReference>
<organism evidence="6 7">
    <name type="scientific">Planotetraspora silvatica</name>
    <dbReference type="NCBI Taxonomy" id="234614"/>
    <lineage>
        <taxon>Bacteria</taxon>
        <taxon>Bacillati</taxon>
        <taxon>Actinomycetota</taxon>
        <taxon>Actinomycetes</taxon>
        <taxon>Streptosporangiales</taxon>
        <taxon>Streptosporangiaceae</taxon>
        <taxon>Planotetraspora</taxon>
    </lineage>
</organism>
<dbReference type="Gene3D" id="1.10.1200.10">
    <property type="entry name" value="ACP-like"/>
    <property type="match status" value="1"/>
</dbReference>
<gene>
    <name evidence="6" type="ORF">Psi02_27620</name>
</gene>
<accession>A0A8J3XRM9</accession>
<name>A0A8J3XRM9_9ACTN</name>
<proteinExistence type="predicted"/>
<dbReference type="InterPro" id="IPR045851">
    <property type="entry name" value="AMP-bd_C_sf"/>
</dbReference>
<dbReference type="InterPro" id="IPR009081">
    <property type="entry name" value="PP-bd_ACP"/>
</dbReference>
<feature type="region of interest" description="Disordered" evidence="4">
    <location>
        <begin position="942"/>
        <end position="974"/>
    </location>
</feature>
<dbReference type="Gene3D" id="3.40.50.12780">
    <property type="entry name" value="N-terminal domain of ligase-like"/>
    <property type="match status" value="2"/>
</dbReference>
<evidence type="ECO:0000313" key="6">
    <source>
        <dbReference type="EMBL" id="GII46338.1"/>
    </source>
</evidence>
<dbReference type="InterPro" id="IPR010071">
    <property type="entry name" value="AA_adenyl_dom"/>
</dbReference>
<dbReference type="Gene3D" id="3.30.300.30">
    <property type="match status" value="2"/>
</dbReference>
<dbReference type="Proteomes" id="UP000644610">
    <property type="component" value="Unassembled WGS sequence"/>
</dbReference>
<dbReference type="InterPro" id="IPR025110">
    <property type="entry name" value="AMP-bd_C"/>
</dbReference>
<dbReference type="Pfam" id="PF00550">
    <property type="entry name" value="PP-binding"/>
    <property type="match status" value="2"/>
</dbReference>
<evidence type="ECO:0000259" key="5">
    <source>
        <dbReference type="PROSITE" id="PS50075"/>
    </source>
</evidence>
<keyword evidence="2" id="KW-0596">Phosphopantetheine</keyword>
<dbReference type="FunFam" id="2.30.38.10:FF:000001">
    <property type="entry name" value="Non-ribosomal peptide synthetase PvdI"/>
    <property type="match status" value="2"/>
</dbReference>
<protein>
    <recommendedName>
        <fullName evidence="5">Carrier domain-containing protein</fullName>
    </recommendedName>
</protein>
<dbReference type="InterPro" id="IPR020806">
    <property type="entry name" value="PKS_PP-bd"/>
</dbReference>
<evidence type="ECO:0000256" key="4">
    <source>
        <dbReference type="SAM" id="MobiDB-lite"/>
    </source>
</evidence>
<dbReference type="InterPro" id="IPR036736">
    <property type="entry name" value="ACP-like_sf"/>
</dbReference>
<dbReference type="Gene3D" id="3.30.559.30">
    <property type="entry name" value="Nonribosomal peptide synthetase, condensation domain"/>
    <property type="match status" value="2"/>
</dbReference>
<feature type="domain" description="Carrier" evidence="5">
    <location>
        <begin position="1984"/>
        <end position="2059"/>
    </location>
</feature>
<keyword evidence="7" id="KW-1185">Reference proteome</keyword>
<dbReference type="SUPFAM" id="SSF52777">
    <property type="entry name" value="CoA-dependent acyltransferases"/>
    <property type="match status" value="4"/>
</dbReference>
<dbReference type="GO" id="GO:0043041">
    <property type="term" value="P:amino acid activation for nonribosomal peptide biosynthetic process"/>
    <property type="evidence" value="ECO:0007669"/>
    <property type="project" value="TreeGrafter"/>
</dbReference>
<feature type="region of interest" description="Disordered" evidence="4">
    <location>
        <begin position="1262"/>
        <end position="1285"/>
    </location>
</feature>
<dbReference type="PANTHER" id="PTHR45527">
    <property type="entry name" value="NONRIBOSOMAL PEPTIDE SYNTHETASE"/>
    <property type="match status" value="1"/>
</dbReference>
<dbReference type="RefSeq" id="WP_203974105.1">
    <property type="nucleotide sequence ID" value="NZ_BAAAKY010000033.1"/>
</dbReference>
<dbReference type="Pfam" id="PF00668">
    <property type="entry name" value="Condensation"/>
    <property type="match status" value="2"/>
</dbReference>
<evidence type="ECO:0000256" key="1">
    <source>
        <dbReference type="ARBA" id="ARBA00001957"/>
    </source>
</evidence>
<evidence type="ECO:0000256" key="3">
    <source>
        <dbReference type="ARBA" id="ARBA00022553"/>
    </source>
</evidence>
<dbReference type="GO" id="GO:0008610">
    <property type="term" value="P:lipid biosynthetic process"/>
    <property type="evidence" value="ECO:0007669"/>
    <property type="project" value="UniProtKB-ARBA"/>
</dbReference>
<dbReference type="EMBL" id="BOOQ01000016">
    <property type="protein sequence ID" value="GII46338.1"/>
    <property type="molecule type" value="Genomic_DNA"/>
</dbReference>
<feature type="compositionally biased region" description="Basic and acidic residues" evidence="4">
    <location>
        <begin position="1266"/>
        <end position="1275"/>
    </location>
</feature>
<dbReference type="CDD" id="cd05930">
    <property type="entry name" value="A_NRPS"/>
    <property type="match status" value="2"/>
</dbReference>
<dbReference type="PANTHER" id="PTHR45527:SF1">
    <property type="entry name" value="FATTY ACID SYNTHASE"/>
    <property type="match status" value="1"/>
</dbReference>
<dbReference type="Gene3D" id="3.40.50.1820">
    <property type="entry name" value="alpha/beta hydrolase"/>
    <property type="match status" value="1"/>
</dbReference>
<comment type="caution">
    <text evidence="6">The sequence shown here is derived from an EMBL/GenBank/DDBJ whole genome shotgun (WGS) entry which is preliminary data.</text>
</comment>
<evidence type="ECO:0000256" key="2">
    <source>
        <dbReference type="ARBA" id="ARBA00022450"/>
    </source>
</evidence>
<dbReference type="InterPro" id="IPR023213">
    <property type="entry name" value="CAT-like_dom_sf"/>
</dbReference>
<dbReference type="SUPFAM" id="SSF47336">
    <property type="entry name" value="ACP-like"/>
    <property type="match status" value="2"/>
</dbReference>
<sequence>MEQSQPLSHGQERLWFLHRLDPLDHSYNTGHAYRLHGDLDVAALEAAFTAVAARHETLRTRFEEVGGRPAAVVLPPEPVVVDRFEAANEDDARRLVAQRANAPFDLSAAPLMRVTLVRLGPDDHVLAVALHHIIADGLSTNILRDELAHHYAGGAPLPPLPLRYGEYARSERSKDGGADLAYWTERLAGVPVLELPADRLRPPHRTGDGGEVRFTLPAELAERVAGLARERRCTPFMVLLAAYQVLLGRHSGQADFCVGAPVAGRDRTELEPMIGFLSSMLMLRADLSGEPTFADVLKRTRRTVIEAMGHADIAVERLLGALDIERDLSRTPLFQTMFGVHTQSGDVSEGPLPGLRATPFPPGWVAARTDLSLDLWPDEDGGFLGVLIYSSDLFDRETAVRIALRFETLLRSALDAPGRPVASLDMLPAAERRSLLARSSPGAPPPASPAAASGVTLVDLFLDQVAARPDAVAVVAGDVNAGRGTGGDSRGGSAGNEAGDGFREELTYAELAARARDLAAGLRSRGIGPGSLVALRLERGPGMLVALLGVAMSGAAYLPVDPDHPQARVDHVIEDSGAALVLTSADVTTGRPATGGLPRPRPDDPAYVLYTSGSTGRPKGVIVSHGALANLLLAMRSLIGDGPGHTWLALTSLAFDISAVEVFLPLITGGRVVVAADARDGRALAELIREQGVTHVQATPSGWRILLAGDLHVRGLRRVTAVVGGEALPLQLARELRARTTRLINGYGPTETTIYSTAWDVPAEPYEVMIGRPVAGTTVHVLDPSGALAPIGVPGELVIGGIGVAIGYLARPALTAERFVPDPYGPAGSRLYRTGDLARRRPDGVIEFLGRNDHQVKVRGHRVELGEVEAVLETHPAVRQAVVVLRDEALTAFVIADGDIGGLREHTAAELPVYMVPTSIIPLDALPLTPNGKVDRTALVRIPRPGSPLASSRRDAGADGPAGGPGERTPPRTETERLVAAVFAEVLGGARDGATGGQTRQSGEGQRPLEIGAHDDFFALGGHSLLATMVTARLPGRIPVRELFARPTVAELAALVDTLAPGLGDGPVRRPEGTAPPLSFGQERLWFLTRMDPQDGAAFNMWLVRRLRGPLDVEALERAFATVTARHESLRTRFPDADGEPVVVIDPPGPVTIEHLTAGDPPAERLVADRVNTPFDLADRPPIRVALIRQGRDDHVLCVVMHHIIGDGWSLNLLLDELADAYSGRLLAPVPLQFGDVAVWQRERDLDGPLAYWRDELAAPTPLELPTDRPRRRTADPGSEDLSGHRAGRAERIEFRLDAVEADTLAAMGRRRGATLFMTLVAAYQAVLARHTGQPDILVGTSVAGRDTVELESVVGYLTDVLVLRGDLGADPTFTELLAATRTRVLAAFAHQGIPFERLVASLGLERDLSRTPVFQTMAILHTQDSGRVPGSFRGLTAGQFPGGHDRAKFELMLEARHDGGDLLVELEYDSGLFDAATVRGLAARLKTVLREVSADPDRPLSAIPLLTEDDRAFLDAVREGPAAPPATPSVPEMFARAVRTHPEAVAIGCAGRTVTYRELDALAVPTGRPGGVVEVTAGRSPESVAALLGAWKAGAAYLPVDPELPQRRRDLMTSEVADLTVDGAAYVIYTSGSSGTPKGVVVDHESLAGRVAWMMDAYALGPDDRVVQFAALSFDTHAEEIYPALAAGARLELLPDGAATLPDLLDSPDGQRVTVLDLPTAYWHHLVARIDEIAWPPSLRLVVLGGEQVGAEAVTRWRQRFGGRVRLVNTYGPTEATIIATAADLTGEPDDLTPPIGRPISGTRAVVLSEHGTPVPPGAPGELCLGGAGVARGYLRRPGLTAERFVPDPWGPPGARLYRTGDRARWRRDGRLEFLGRMDDQIKVRGFRVEPGEVEALLVTHPLVRQAAVAAYGDVLTGYVVTDAAVDGPDGPTLAQFAASALPPYMVPSAWVFLDVLPLTRHGKVDRAALPAPGPATAGTPTPPRTDAEHLVADVFGEVLGVEGVGALDDFFAIGGHSLLAARVTARLTAITGVTVPIRAVFEGTTVERLARTVEDLVVAELTELSDEEAARLAMEVM</sequence>
<dbReference type="PROSITE" id="PS50075">
    <property type="entry name" value="CARRIER"/>
    <property type="match status" value="1"/>
</dbReference>
<dbReference type="Pfam" id="PF13193">
    <property type="entry name" value="AMP-binding_C"/>
    <property type="match status" value="2"/>
</dbReference>
<dbReference type="InterPro" id="IPR042099">
    <property type="entry name" value="ANL_N_sf"/>
</dbReference>
<dbReference type="PROSITE" id="PS00455">
    <property type="entry name" value="AMP_BINDING"/>
    <property type="match status" value="2"/>
</dbReference>
<dbReference type="InterPro" id="IPR001242">
    <property type="entry name" value="Condensation_dom"/>
</dbReference>
<dbReference type="GO" id="GO:0003824">
    <property type="term" value="F:catalytic activity"/>
    <property type="evidence" value="ECO:0007669"/>
    <property type="project" value="InterPro"/>
</dbReference>
<dbReference type="InterPro" id="IPR006162">
    <property type="entry name" value="Ppantetheine_attach_site"/>
</dbReference>
<evidence type="ECO:0000313" key="7">
    <source>
        <dbReference type="Proteomes" id="UP000644610"/>
    </source>
</evidence>
<dbReference type="GO" id="GO:0044550">
    <property type="term" value="P:secondary metabolite biosynthetic process"/>
    <property type="evidence" value="ECO:0007669"/>
    <property type="project" value="TreeGrafter"/>
</dbReference>
<comment type="cofactor">
    <cofactor evidence="1">
        <name>pantetheine 4'-phosphate</name>
        <dbReference type="ChEBI" id="CHEBI:47942"/>
    </cofactor>
</comment>
<dbReference type="NCBIfam" id="TIGR01733">
    <property type="entry name" value="AA-adenyl-dom"/>
    <property type="match status" value="2"/>
</dbReference>
<dbReference type="GO" id="GO:0031177">
    <property type="term" value="F:phosphopantetheine binding"/>
    <property type="evidence" value="ECO:0007669"/>
    <property type="project" value="InterPro"/>
</dbReference>